<accession>A0A9D7XFY1</accession>
<proteinExistence type="predicted"/>
<reference evidence="1 2" key="1">
    <citation type="submission" date="2020-10" db="EMBL/GenBank/DDBJ databases">
        <title>Connecting structure to function with the recovery of over 1000 high-quality activated sludge metagenome-assembled genomes encoding full-length rRNA genes using long-read sequencing.</title>
        <authorList>
            <person name="Singleton C.M."/>
            <person name="Petriglieri F."/>
            <person name="Kristensen J.M."/>
            <person name="Kirkegaard R.H."/>
            <person name="Michaelsen T.Y."/>
            <person name="Andersen M.H."/>
            <person name="Karst S.M."/>
            <person name="Dueholm M.S."/>
            <person name="Nielsen P.H."/>
            <person name="Albertsen M."/>
        </authorList>
    </citation>
    <scope>NUCLEOTIDE SEQUENCE [LARGE SCALE GENOMIC DNA]</scope>
    <source>
        <strain evidence="1">Ribe_18-Q3-R11-54_BAT3C.373</strain>
    </source>
</reference>
<gene>
    <name evidence="1" type="ORF">IPO85_02280</name>
</gene>
<name>A0A9D7XFY1_9BACT</name>
<sequence length="333" mass="39084">MNTELFTKNLFNKLEVLLGEKNWKSKTAQLLNISSDAFYKKIRNESQLNLHELLLIKDTFKISIDALLDESNLTAIFDCSEVMVPKTSYEHYLENILLNFVKTSNLKDIYVYYTSNEISLFQYFQFPYLSAFKLFIWAKTNWDIPTNVDLKTEINTLVKNEKVQDLLKNITSYYNSFPSTEIWSINIIDNTLNQLKWFIESGELTNKELLNLILNDLEDLIQRNKTIMKNGIKLPNPITQKDTPFKVYFNEMTHTNNTILLKHSTGLITFITHDNPNFLSTTSERFGDFTNHWIQKLINKSENISGESEKSRNKYFSILEKKLEKFKNNFAIN</sequence>
<evidence type="ECO:0000313" key="2">
    <source>
        <dbReference type="Proteomes" id="UP000808349"/>
    </source>
</evidence>
<organism evidence="1 2">
    <name type="scientific">Candidatus Defluviibacterium haderslevense</name>
    <dbReference type="NCBI Taxonomy" id="2981993"/>
    <lineage>
        <taxon>Bacteria</taxon>
        <taxon>Pseudomonadati</taxon>
        <taxon>Bacteroidota</taxon>
        <taxon>Saprospiria</taxon>
        <taxon>Saprospirales</taxon>
        <taxon>Saprospiraceae</taxon>
        <taxon>Candidatus Defluviibacterium</taxon>
    </lineage>
</organism>
<dbReference type="AlphaFoldDB" id="A0A9D7XFY1"/>
<dbReference type="EMBL" id="JADKFW010000004">
    <property type="protein sequence ID" value="MBK9716352.1"/>
    <property type="molecule type" value="Genomic_DNA"/>
</dbReference>
<comment type="caution">
    <text evidence="1">The sequence shown here is derived from an EMBL/GenBank/DDBJ whole genome shotgun (WGS) entry which is preliminary data.</text>
</comment>
<protein>
    <recommendedName>
        <fullName evidence="3">Transcription regulator BetR N-terminal domain-containing protein</fullName>
    </recommendedName>
</protein>
<evidence type="ECO:0008006" key="3">
    <source>
        <dbReference type="Google" id="ProtNLM"/>
    </source>
</evidence>
<evidence type="ECO:0000313" key="1">
    <source>
        <dbReference type="EMBL" id="MBK9716352.1"/>
    </source>
</evidence>
<dbReference type="Proteomes" id="UP000808349">
    <property type="component" value="Unassembled WGS sequence"/>
</dbReference>